<accession>A0AAE1BX73</accession>
<feature type="transmembrane region" description="Helical" evidence="8">
    <location>
        <begin position="283"/>
        <end position="304"/>
    </location>
</feature>
<dbReference type="PANTHER" id="PTHR12916:SF4">
    <property type="entry name" value="UNINFLATABLE, ISOFORM C"/>
    <property type="match status" value="1"/>
</dbReference>
<evidence type="ECO:0000256" key="8">
    <source>
        <dbReference type="SAM" id="Phobius"/>
    </source>
</evidence>
<reference evidence="10" key="1">
    <citation type="submission" date="2023-10" db="EMBL/GenBank/DDBJ databases">
        <title>Genome assemblies of two species of porcelain crab, Petrolisthes cinctipes and Petrolisthes manimaculis (Anomura: Porcellanidae).</title>
        <authorList>
            <person name="Angst P."/>
        </authorList>
    </citation>
    <scope>NUCLEOTIDE SEQUENCE</scope>
    <source>
        <strain evidence="10">PB745_01</strain>
        <tissue evidence="10">Gill</tissue>
    </source>
</reference>
<keyword evidence="8" id="KW-0472">Membrane</keyword>
<feature type="domain" description="EGF-like" evidence="9">
    <location>
        <begin position="89"/>
        <end position="125"/>
    </location>
</feature>
<organism evidence="10 11">
    <name type="scientific">Petrolisthes cinctipes</name>
    <name type="common">Flat porcelain crab</name>
    <dbReference type="NCBI Taxonomy" id="88211"/>
    <lineage>
        <taxon>Eukaryota</taxon>
        <taxon>Metazoa</taxon>
        <taxon>Ecdysozoa</taxon>
        <taxon>Arthropoda</taxon>
        <taxon>Crustacea</taxon>
        <taxon>Multicrustacea</taxon>
        <taxon>Malacostraca</taxon>
        <taxon>Eumalacostraca</taxon>
        <taxon>Eucarida</taxon>
        <taxon>Decapoda</taxon>
        <taxon>Pleocyemata</taxon>
        <taxon>Anomura</taxon>
        <taxon>Galatheoidea</taxon>
        <taxon>Porcellanidae</taxon>
        <taxon>Petrolisthes</taxon>
    </lineage>
</organism>
<evidence type="ECO:0000256" key="3">
    <source>
        <dbReference type="ARBA" id="ARBA00022737"/>
    </source>
</evidence>
<dbReference type="PANTHER" id="PTHR12916">
    <property type="entry name" value="CYTOCHROME C OXIDASE POLYPEPTIDE VIC-2"/>
    <property type="match status" value="1"/>
</dbReference>
<gene>
    <name evidence="10" type="ORF">Pcinc_035099</name>
</gene>
<proteinExistence type="predicted"/>
<keyword evidence="8" id="KW-1133">Transmembrane helix</keyword>
<dbReference type="PROSITE" id="PS50026">
    <property type="entry name" value="EGF_3"/>
    <property type="match status" value="5"/>
</dbReference>
<dbReference type="InterPro" id="IPR018097">
    <property type="entry name" value="EGF_Ca-bd_CS"/>
</dbReference>
<dbReference type="FunFam" id="2.10.25.10:FF:000472">
    <property type="entry name" value="Uncharacterized protein, isoform A"/>
    <property type="match status" value="1"/>
</dbReference>
<feature type="domain" description="EGF-like" evidence="9">
    <location>
        <begin position="127"/>
        <end position="163"/>
    </location>
</feature>
<dbReference type="SUPFAM" id="SSF57196">
    <property type="entry name" value="EGF/Laminin"/>
    <property type="match status" value="3"/>
</dbReference>
<feature type="disulfide bond" evidence="6">
    <location>
        <begin position="191"/>
        <end position="200"/>
    </location>
</feature>
<feature type="disulfide bond" evidence="6">
    <location>
        <begin position="68"/>
        <end position="77"/>
    </location>
</feature>
<dbReference type="AlphaFoldDB" id="A0AAE1BX73"/>
<feature type="compositionally biased region" description="Basic and acidic residues" evidence="7">
    <location>
        <begin position="339"/>
        <end position="354"/>
    </location>
</feature>
<dbReference type="CDD" id="cd00054">
    <property type="entry name" value="EGF_CA"/>
    <property type="match status" value="4"/>
</dbReference>
<evidence type="ECO:0000256" key="6">
    <source>
        <dbReference type="PROSITE-ProRule" id="PRU00076"/>
    </source>
</evidence>
<keyword evidence="5" id="KW-0325">Glycoprotein</keyword>
<feature type="region of interest" description="Disordered" evidence="7">
    <location>
        <begin position="328"/>
        <end position="359"/>
    </location>
</feature>
<sequence length="387" mass="42112">MHKVYSPGRHPNPFLVFYPARERKFVTLGSVISYRGRYCEERTNLCESGPCKNGATCTGNHSSYSCHCTSGWTGPQCMERSRDMGPGEDVTGCAAGPCVHGVCVETSNMGVRCFCQPGFGGQRCEFEYDECDSNPCVNGGTCIDHIGGYECICGHGYTGTRCEIKYDLCTPNPCPPNLVCVDKGNSFSCECLNGFTEDNCGPHPQVCSPNPCDHGGTCWNLADANVFYCACRPGFTGTTCQGILQEGHDEAIPETVGAVGTVESVPGEVHLPIEAPLDRMKNIYVAIATLAAALLIFVLVVGVCHCRVNRTYRKFLLKLPRPRKVMPTVKRPRPTSLFEKPRRGDRSGALRLEAEPDGASMPMTASNSDAVYYNVDVCDNQELPLIK</sequence>
<dbReference type="PROSITE" id="PS00010">
    <property type="entry name" value="ASX_HYDROXYL"/>
    <property type="match status" value="2"/>
</dbReference>
<feature type="disulfide bond" evidence="6">
    <location>
        <begin position="115"/>
        <end position="124"/>
    </location>
</feature>
<feature type="disulfide bond" evidence="6">
    <location>
        <begin position="153"/>
        <end position="162"/>
    </location>
</feature>
<feature type="disulfide bond" evidence="6">
    <location>
        <begin position="93"/>
        <end position="103"/>
    </location>
</feature>
<keyword evidence="3" id="KW-0677">Repeat</keyword>
<comment type="caution">
    <text evidence="6">Lacks conserved residue(s) required for the propagation of feature annotation.</text>
</comment>
<comment type="caution">
    <text evidence="10">The sequence shown here is derived from an EMBL/GenBank/DDBJ whole genome shotgun (WGS) entry which is preliminary data.</text>
</comment>
<evidence type="ECO:0000256" key="2">
    <source>
        <dbReference type="ARBA" id="ARBA00022729"/>
    </source>
</evidence>
<keyword evidence="11" id="KW-1185">Reference proteome</keyword>
<evidence type="ECO:0000256" key="4">
    <source>
        <dbReference type="ARBA" id="ARBA00023157"/>
    </source>
</evidence>
<dbReference type="EMBL" id="JAWQEG010005229">
    <property type="protein sequence ID" value="KAK3858743.1"/>
    <property type="molecule type" value="Genomic_DNA"/>
</dbReference>
<dbReference type="InterPro" id="IPR000152">
    <property type="entry name" value="EGF-type_Asp/Asn_hydroxyl_site"/>
</dbReference>
<dbReference type="InterPro" id="IPR013032">
    <property type="entry name" value="EGF-like_CS"/>
</dbReference>
<evidence type="ECO:0000256" key="1">
    <source>
        <dbReference type="ARBA" id="ARBA00022536"/>
    </source>
</evidence>
<dbReference type="GO" id="GO:0005509">
    <property type="term" value="F:calcium ion binding"/>
    <property type="evidence" value="ECO:0007669"/>
    <property type="project" value="InterPro"/>
</dbReference>
<dbReference type="PROSITE" id="PS00022">
    <property type="entry name" value="EGF_1"/>
    <property type="match status" value="4"/>
</dbReference>
<evidence type="ECO:0000256" key="7">
    <source>
        <dbReference type="SAM" id="MobiDB-lite"/>
    </source>
</evidence>
<dbReference type="Proteomes" id="UP001286313">
    <property type="component" value="Unassembled WGS sequence"/>
</dbReference>
<dbReference type="PRINTS" id="PR00010">
    <property type="entry name" value="EGFBLOOD"/>
</dbReference>
<protein>
    <recommendedName>
        <fullName evidence="9">EGF-like domain-containing protein</fullName>
    </recommendedName>
</protein>
<keyword evidence="8" id="KW-0812">Transmembrane</keyword>
<dbReference type="SUPFAM" id="SSF57184">
    <property type="entry name" value="Growth factor receptor domain"/>
    <property type="match status" value="1"/>
</dbReference>
<dbReference type="PROSITE" id="PS01187">
    <property type="entry name" value="EGF_CA"/>
    <property type="match status" value="1"/>
</dbReference>
<evidence type="ECO:0000313" key="10">
    <source>
        <dbReference type="EMBL" id="KAK3858743.1"/>
    </source>
</evidence>
<evidence type="ECO:0000256" key="5">
    <source>
        <dbReference type="ARBA" id="ARBA00023180"/>
    </source>
</evidence>
<feature type="disulfide bond" evidence="6">
    <location>
        <begin position="231"/>
        <end position="240"/>
    </location>
</feature>
<dbReference type="SMART" id="SM00179">
    <property type="entry name" value="EGF_CA"/>
    <property type="match status" value="5"/>
</dbReference>
<feature type="domain" description="EGF-like" evidence="9">
    <location>
        <begin position="42"/>
        <end position="78"/>
    </location>
</feature>
<feature type="disulfide bond" evidence="6">
    <location>
        <begin position="212"/>
        <end position="229"/>
    </location>
</feature>
<dbReference type="Pfam" id="PF00008">
    <property type="entry name" value="EGF"/>
    <property type="match status" value="2"/>
</dbReference>
<evidence type="ECO:0000259" key="9">
    <source>
        <dbReference type="PROSITE" id="PS50026"/>
    </source>
</evidence>
<dbReference type="FunFam" id="2.10.25.10:FF:000095">
    <property type="entry name" value="Notch, isoform B"/>
    <property type="match status" value="2"/>
</dbReference>
<dbReference type="Pfam" id="PF12661">
    <property type="entry name" value="hEGF"/>
    <property type="match status" value="2"/>
</dbReference>
<keyword evidence="1 6" id="KW-0245">EGF-like domain</keyword>
<evidence type="ECO:0000313" key="11">
    <source>
        <dbReference type="Proteomes" id="UP001286313"/>
    </source>
</evidence>
<dbReference type="InterPro" id="IPR001881">
    <property type="entry name" value="EGF-like_Ca-bd_dom"/>
</dbReference>
<dbReference type="Gene3D" id="2.10.25.10">
    <property type="entry name" value="Laminin"/>
    <property type="match status" value="5"/>
</dbReference>
<dbReference type="InterPro" id="IPR009030">
    <property type="entry name" value="Growth_fac_rcpt_cys_sf"/>
</dbReference>
<dbReference type="SMART" id="SM00181">
    <property type="entry name" value="EGF"/>
    <property type="match status" value="5"/>
</dbReference>
<feature type="domain" description="EGF-like" evidence="9">
    <location>
        <begin position="165"/>
        <end position="201"/>
    </location>
</feature>
<dbReference type="PROSITE" id="PS01186">
    <property type="entry name" value="EGF_2"/>
    <property type="match status" value="5"/>
</dbReference>
<name>A0AAE1BX73_PETCI</name>
<feature type="domain" description="EGF-like" evidence="9">
    <location>
        <begin position="203"/>
        <end position="241"/>
    </location>
</feature>
<dbReference type="InterPro" id="IPR000742">
    <property type="entry name" value="EGF"/>
</dbReference>
<keyword evidence="2" id="KW-0732">Signal</keyword>
<keyword evidence="4 6" id="KW-1015">Disulfide bond</keyword>